<reference evidence="2" key="1">
    <citation type="journal article" date="2019" name="PLoS Negl. Trop. Dis.">
        <title>Revisiting the worldwide diversity of Leptospira species in the environment.</title>
        <authorList>
            <person name="Vincent A.T."/>
            <person name="Schiettekatte O."/>
            <person name="Bourhy P."/>
            <person name="Veyrier F.J."/>
            <person name="Picardeau M."/>
        </authorList>
    </citation>
    <scope>NUCLEOTIDE SEQUENCE [LARGE SCALE GENOMIC DNA]</scope>
    <source>
        <strain evidence="2">201702454</strain>
    </source>
</reference>
<feature type="transmembrane region" description="Helical" evidence="1">
    <location>
        <begin position="96"/>
        <end position="120"/>
    </location>
</feature>
<sequence>MKLFHFFFLFLFTFASCITSYRDYPRIESTSKPAGVSKNKLYYHLTPFPILEFGGYAALKSYFKNNISQNFSDSEEITDPKVMPPKGMYCKVTTQWAPVSAPALIFGYISIATATFLPAWSRNDGYDVTYTLYKDGQKIKDFNYSPRRFVFLWAFALPVIWANLFTSSEEEVFKAMSAQFVEDAKPYFNQ</sequence>
<protein>
    <recommendedName>
        <fullName evidence="4">Lipoprotein</fullName>
    </recommendedName>
</protein>
<evidence type="ECO:0000313" key="2">
    <source>
        <dbReference type="EMBL" id="TGL49746.1"/>
    </source>
</evidence>
<dbReference type="OrthoDB" id="325812at2"/>
<name>A0A4R9JM71_9LEPT</name>
<gene>
    <name evidence="2" type="ORF">EHQ59_14200</name>
</gene>
<dbReference type="Proteomes" id="UP000297609">
    <property type="component" value="Unassembled WGS sequence"/>
</dbReference>
<dbReference type="AlphaFoldDB" id="A0A4R9JM71"/>
<dbReference type="RefSeq" id="WP_135620308.1">
    <property type="nucleotide sequence ID" value="NZ_RQGG01000039.1"/>
</dbReference>
<evidence type="ECO:0000313" key="3">
    <source>
        <dbReference type="Proteomes" id="UP000297609"/>
    </source>
</evidence>
<keyword evidence="1" id="KW-1133">Transmembrane helix</keyword>
<organism evidence="2 3">
    <name type="scientific">Leptospira kemamanensis</name>
    <dbReference type="NCBI Taxonomy" id="2484942"/>
    <lineage>
        <taxon>Bacteria</taxon>
        <taxon>Pseudomonadati</taxon>
        <taxon>Spirochaetota</taxon>
        <taxon>Spirochaetia</taxon>
        <taxon>Leptospirales</taxon>
        <taxon>Leptospiraceae</taxon>
        <taxon>Leptospira</taxon>
    </lineage>
</organism>
<feature type="transmembrane region" description="Helical" evidence="1">
    <location>
        <begin position="149"/>
        <end position="166"/>
    </location>
</feature>
<dbReference type="NCBIfam" id="NF047816">
    <property type="entry name" value="LIC12231_lipo"/>
    <property type="match status" value="1"/>
</dbReference>
<keyword evidence="1" id="KW-0812">Transmembrane</keyword>
<dbReference type="PROSITE" id="PS51257">
    <property type="entry name" value="PROKAR_LIPOPROTEIN"/>
    <property type="match status" value="1"/>
</dbReference>
<comment type="caution">
    <text evidence="2">The sequence shown here is derived from an EMBL/GenBank/DDBJ whole genome shotgun (WGS) entry which is preliminary data.</text>
</comment>
<evidence type="ECO:0000256" key="1">
    <source>
        <dbReference type="SAM" id="Phobius"/>
    </source>
</evidence>
<accession>A0A4R9JM71</accession>
<keyword evidence="3" id="KW-1185">Reference proteome</keyword>
<keyword evidence="1" id="KW-0472">Membrane</keyword>
<evidence type="ECO:0008006" key="4">
    <source>
        <dbReference type="Google" id="ProtNLM"/>
    </source>
</evidence>
<proteinExistence type="predicted"/>
<dbReference type="EMBL" id="RQGG01000039">
    <property type="protein sequence ID" value="TGL49746.1"/>
    <property type="molecule type" value="Genomic_DNA"/>
</dbReference>